<accession>A0ABX3P1T5</accession>
<name>A0ABX3P1T5_9BACT</name>
<evidence type="ECO:0000256" key="1">
    <source>
        <dbReference type="SAM" id="MobiDB-lite"/>
    </source>
</evidence>
<sequence>MAFAALVAACGSGGKTMNKRVTLWRTDKIPYGTYYAYENLSHLFPNSEIVINKRSPDRYKTYSEKTDKDDEGDNAANTTSYDDPSVNYIIINNQVIPDENEVNALLNLVGKGQHVFISAFTISEALLDSLHLHPAYYSSVFNTDDSLTVSVDNPITKDSLSFTYPGKAMDNYFVKVDSSITNILGRDKFGHPNYVSFNYDGGGSLYIHLAPMAFTNFFLLHKNNKAYYDNALSYLPKSSSVIRWDEYFRYHTASNSDGSAGGGKGLFPTLDWINKQQGLKSALPLLLVLMLIIYLFESKRKQRIIPVIVPLQNASVDFVKTVGRLYFQRHDNKNLALKMTVHFQDHVRSRYGIRAALNDPEFEKKLAWKTGYNVNNIKNLLFFMNSLQDMHDVTDAALIDFNRKLEHFYKYA</sequence>
<reference evidence="2 3" key="1">
    <citation type="submission" date="2016-04" db="EMBL/GenBank/DDBJ databases">
        <authorList>
            <person name="Chen L."/>
            <person name="Zhuang W."/>
            <person name="Wang G."/>
        </authorList>
    </citation>
    <scope>NUCLEOTIDE SEQUENCE [LARGE SCALE GENOMIC DNA]</scope>
    <source>
        <strain evidence="3">GR20</strain>
    </source>
</reference>
<evidence type="ECO:0008006" key="4">
    <source>
        <dbReference type="Google" id="ProtNLM"/>
    </source>
</evidence>
<dbReference type="Proteomes" id="UP000192277">
    <property type="component" value="Unassembled WGS sequence"/>
</dbReference>
<evidence type="ECO:0000313" key="2">
    <source>
        <dbReference type="EMBL" id="OQP53186.1"/>
    </source>
</evidence>
<feature type="region of interest" description="Disordered" evidence="1">
    <location>
        <begin position="60"/>
        <end position="80"/>
    </location>
</feature>
<keyword evidence="3" id="KW-1185">Reference proteome</keyword>
<comment type="caution">
    <text evidence="2">The sequence shown here is derived from an EMBL/GenBank/DDBJ whole genome shotgun (WGS) entry which is preliminary data.</text>
</comment>
<dbReference type="EMBL" id="LWBO01000003">
    <property type="protein sequence ID" value="OQP53186.1"/>
    <property type="molecule type" value="Genomic_DNA"/>
</dbReference>
<gene>
    <name evidence="2" type="ORF">A4D02_22590</name>
</gene>
<protein>
    <recommendedName>
        <fullName evidence="4">DUF4350 domain-containing protein</fullName>
    </recommendedName>
</protein>
<organism evidence="2 3">
    <name type="scientific">Niastella koreensis</name>
    <dbReference type="NCBI Taxonomy" id="354356"/>
    <lineage>
        <taxon>Bacteria</taxon>
        <taxon>Pseudomonadati</taxon>
        <taxon>Bacteroidota</taxon>
        <taxon>Chitinophagia</taxon>
        <taxon>Chitinophagales</taxon>
        <taxon>Chitinophagaceae</taxon>
        <taxon>Niastella</taxon>
    </lineage>
</organism>
<evidence type="ECO:0000313" key="3">
    <source>
        <dbReference type="Proteomes" id="UP000192277"/>
    </source>
</evidence>
<proteinExistence type="predicted"/>